<protein>
    <submittedName>
        <fullName evidence="3">Uncharacterized protein</fullName>
    </submittedName>
</protein>
<gene>
    <name evidence="3" type="ORF">ALAG00032_LOCUS12243</name>
</gene>
<organism evidence="3">
    <name type="scientific">Aureoumbra lagunensis</name>
    <dbReference type="NCBI Taxonomy" id="44058"/>
    <lineage>
        <taxon>Eukaryota</taxon>
        <taxon>Sar</taxon>
        <taxon>Stramenopiles</taxon>
        <taxon>Ochrophyta</taxon>
        <taxon>Pelagophyceae</taxon>
        <taxon>Pelagomonadales</taxon>
        <taxon>Aureoumbra</taxon>
    </lineage>
</organism>
<dbReference type="EMBL" id="HBIJ01018591">
    <property type="protein sequence ID" value="CAE0371461.1"/>
    <property type="molecule type" value="Transcribed_RNA"/>
</dbReference>
<accession>A0A7S3NN44</accession>
<feature type="coiled-coil region" evidence="1">
    <location>
        <begin position="42"/>
        <end position="76"/>
    </location>
</feature>
<keyword evidence="1" id="KW-0175">Coiled coil</keyword>
<sequence length="194" mass="22128">MLVFVRFGDKSKEPVMLNANCDCDIFLDFILRKAVKETESFARERENEMNEIEAVLKQEISELEAVEQCIDTTEKEQKVKQLESIAKQREALINGTSIFKGLNTAEYTSVDFQDMTSGKAMNLSAQPKVRAREILKERQVYLLAKRDTIQNEKNGKEEILLKPLTFDMSIAENKIIPEKSSKKSSSSSVGKKKR</sequence>
<proteinExistence type="predicted"/>
<evidence type="ECO:0000256" key="2">
    <source>
        <dbReference type="SAM" id="MobiDB-lite"/>
    </source>
</evidence>
<feature type="compositionally biased region" description="Low complexity" evidence="2">
    <location>
        <begin position="183"/>
        <end position="194"/>
    </location>
</feature>
<evidence type="ECO:0000313" key="3">
    <source>
        <dbReference type="EMBL" id="CAE0371461.1"/>
    </source>
</evidence>
<reference evidence="3" key="1">
    <citation type="submission" date="2021-01" db="EMBL/GenBank/DDBJ databases">
        <authorList>
            <person name="Corre E."/>
            <person name="Pelletier E."/>
            <person name="Niang G."/>
            <person name="Scheremetjew M."/>
            <person name="Finn R."/>
            <person name="Kale V."/>
            <person name="Holt S."/>
            <person name="Cochrane G."/>
            <person name="Meng A."/>
            <person name="Brown T."/>
            <person name="Cohen L."/>
        </authorList>
    </citation>
    <scope>NUCLEOTIDE SEQUENCE</scope>
    <source>
        <strain evidence="3">CCMP1510</strain>
    </source>
</reference>
<dbReference type="AlphaFoldDB" id="A0A7S3NN44"/>
<feature type="region of interest" description="Disordered" evidence="2">
    <location>
        <begin position="175"/>
        <end position="194"/>
    </location>
</feature>
<name>A0A7S3NN44_9STRA</name>
<evidence type="ECO:0000256" key="1">
    <source>
        <dbReference type="SAM" id="Coils"/>
    </source>
</evidence>